<evidence type="ECO:0000256" key="2">
    <source>
        <dbReference type="ARBA" id="ARBA00007430"/>
    </source>
</evidence>
<feature type="transmembrane region" description="Helical" evidence="7">
    <location>
        <begin position="43"/>
        <end position="69"/>
    </location>
</feature>
<reference evidence="8 9" key="1">
    <citation type="submission" date="2019-03" db="EMBL/GenBank/DDBJ databases">
        <title>Genomic Encyclopedia of Type Strains, Phase IV (KMG-IV): sequencing the most valuable type-strain genomes for metagenomic binning, comparative biology and taxonomic classification.</title>
        <authorList>
            <person name="Goeker M."/>
        </authorList>
    </citation>
    <scope>NUCLEOTIDE SEQUENCE [LARGE SCALE GENOMIC DNA]</scope>
    <source>
        <strain evidence="8 9">DSM 25287</strain>
    </source>
</reference>
<keyword evidence="3" id="KW-1003">Cell membrane</keyword>
<dbReference type="Proteomes" id="UP000295765">
    <property type="component" value="Unassembled WGS sequence"/>
</dbReference>
<dbReference type="RefSeq" id="WP_132543572.1">
    <property type="nucleotide sequence ID" value="NZ_SLWY01000014.1"/>
</dbReference>
<evidence type="ECO:0000256" key="4">
    <source>
        <dbReference type="ARBA" id="ARBA00022692"/>
    </source>
</evidence>
<gene>
    <name evidence="8" type="ORF">EV699_11494</name>
</gene>
<keyword evidence="6 7" id="KW-0472">Membrane</keyword>
<comment type="caution">
    <text evidence="8">The sequence shown here is derived from an EMBL/GenBank/DDBJ whole genome shotgun (WGS) entry which is preliminary data.</text>
</comment>
<feature type="transmembrane region" description="Helical" evidence="7">
    <location>
        <begin position="81"/>
        <end position="103"/>
    </location>
</feature>
<comment type="subcellular location">
    <subcellularLocation>
        <location evidence="1">Cell membrane</location>
        <topology evidence="1">Multi-pass membrane protein</topology>
    </subcellularLocation>
</comment>
<sequence>MSEELRGKAVRAMGLLGVGGGLGKLITMGATLILARLLSPADYGLMAMASVVLGLIGFFNEVGIGAAIVQAQNLSREAVNGCFVMALVFSCMLFLLACAAAWPVAAFYDSPELRLILPVLALGFIVGGFNTVPSAFLRKELRFSVMVRFGLILAVVQAVLTVALAVAGFGVWSLVLGGLFGQVIYAMQLFRASPWRPSFAINIREGLSLVRYGLSVTYSRVLWYIYSNADKAIIGKLLGDHSLGIYDMANSLATLPTSQVTSIVTNVSSPVFAKLQDDMARLGSVMLKLTRGIAYFTFPALGGLFVVADDLVLTLLGDQWLDMLVPFRALCLLGLIRSVDPLMSQVLISTGNASRVVAYTGMCALIIPVAVGFGAWFDGMRGASVAWLLAYPLCSVKLLRDTCRLIGLPIFAYYRNLLPVFSGTALMVIAVECVQWGCAQFGMPVGLRLVAQIATGIVIYIGWMIYAYHEGLADLRQIMLDFGIAEEQLARWPFTRLDVT</sequence>
<evidence type="ECO:0000256" key="6">
    <source>
        <dbReference type="ARBA" id="ARBA00023136"/>
    </source>
</evidence>
<evidence type="ECO:0000256" key="3">
    <source>
        <dbReference type="ARBA" id="ARBA00022475"/>
    </source>
</evidence>
<feature type="transmembrane region" description="Helical" evidence="7">
    <location>
        <begin position="412"/>
        <end position="437"/>
    </location>
</feature>
<feature type="transmembrane region" description="Helical" evidence="7">
    <location>
        <begin position="172"/>
        <end position="190"/>
    </location>
</feature>
<dbReference type="GO" id="GO:0005886">
    <property type="term" value="C:plasma membrane"/>
    <property type="evidence" value="ECO:0007669"/>
    <property type="project" value="UniProtKB-SubCell"/>
</dbReference>
<keyword evidence="9" id="KW-1185">Reference proteome</keyword>
<dbReference type="InterPro" id="IPR050833">
    <property type="entry name" value="Poly_Biosynth_Transport"/>
</dbReference>
<feature type="transmembrane region" description="Helical" evidence="7">
    <location>
        <begin position="356"/>
        <end position="377"/>
    </location>
</feature>
<dbReference type="AlphaFoldDB" id="A0A4V2SCS2"/>
<evidence type="ECO:0000256" key="1">
    <source>
        <dbReference type="ARBA" id="ARBA00004651"/>
    </source>
</evidence>
<accession>A0A4V2SCS2</accession>
<keyword evidence="5 7" id="KW-1133">Transmembrane helix</keyword>
<dbReference type="EMBL" id="SLWY01000014">
    <property type="protein sequence ID" value="TCO80450.1"/>
    <property type="molecule type" value="Genomic_DNA"/>
</dbReference>
<evidence type="ECO:0000313" key="9">
    <source>
        <dbReference type="Proteomes" id="UP000295765"/>
    </source>
</evidence>
<comment type="similarity">
    <text evidence="2">Belongs to the polysaccharide synthase family.</text>
</comment>
<evidence type="ECO:0000256" key="7">
    <source>
        <dbReference type="SAM" id="Phobius"/>
    </source>
</evidence>
<feature type="transmembrane region" description="Helical" evidence="7">
    <location>
        <begin position="289"/>
        <end position="308"/>
    </location>
</feature>
<feature type="transmembrane region" description="Helical" evidence="7">
    <location>
        <begin position="115"/>
        <end position="137"/>
    </location>
</feature>
<dbReference type="Pfam" id="PF13440">
    <property type="entry name" value="Polysacc_synt_3"/>
    <property type="match status" value="1"/>
</dbReference>
<dbReference type="CDD" id="cd13127">
    <property type="entry name" value="MATE_tuaB_like"/>
    <property type="match status" value="1"/>
</dbReference>
<proteinExistence type="inferred from homology"/>
<feature type="transmembrane region" description="Helical" evidence="7">
    <location>
        <begin position="149"/>
        <end position="166"/>
    </location>
</feature>
<evidence type="ECO:0000256" key="5">
    <source>
        <dbReference type="ARBA" id="ARBA00022989"/>
    </source>
</evidence>
<dbReference type="PANTHER" id="PTHR30250:SF10">
    <property type="entry name" value="LIPOPOLYSACCHARIDE BIOSYNTHESIS PROTEIN WZXC"/>
    <property type="match status" value="1"/>
</dbReference>
<feature type="transmembrane region" description="Helical" evidence="7">
    <location>
        <begin position="449"/>
        <end position="469"/>
    </location>
</feature>
<dbReference type="PANTHER" id="PTHR30250">
    <property type="entry name" value="PST FAMILY PREDICTED COLANIC ACID TRANSPORTER"/>
    <property type="match status" value="1"/>
</dbReference>
<keyword evidence="4 7" id="KW-0812">Transmembrane</keyword>
<name>A0A4V2SCS2_9GAMM</name>
<feature type="transmembrane region" description="Helical" evidence="7">
    <location>
        <begin position="12"/>
        <end position="37"/>
    </location>
</feature>
<protein>
    <submittedName>
        <fullName evidence="8">O-antigen/teichoic acid export membrane protein</fullName>
    </submittedName>
</protein>
<dbReference type="OrthoDB" id="8538786at2"/>
<organism evidence="8 9">
    <name type="scientific">Plasticicumulans lactativorans</name>
    <dbReference type="NCBI Taxonomy" id="1133106"/>
    <lineage>
        <taxon>Bacteria</taxon>
        <taxon>Pseudomonadati</taxon>
        <taxon>Pseudomonadota</taxon>
        <taxon>Gammaproteobacteria</taxon>
        <taxon>Candidatus Competibacteraceae</taxon>
        <taxon>Plasticicumulans</taxon>
    </lineage>
</organism>
<evidence type="ECO:0000313" key="8">
    <source>
        <dbReference type="EMBL" id="TCO80450.1"/>
    </source>
</evidence>